<dbReference type="STRING" id="905079.L1IMV0"/>
<accession>L1IMV0</accession>
<protein>
    <recommendedName>
        <fullName evidence="2">Peptidase C1A papain C-terminal domain-containing protein</fullName>
    </recommendedName>
</protein>
<reference evidence="4" key="3">
    <citation type="submission" date="2015-06" db="UniProtKB">
        <authorList>
            <consortium name="EnsemblProtists"/>
        </authorList>
    </citation>
    <scope>IDENTIFICATION</scope>
</reference>
<evidence type="ECO:0000259" key="2">
    <source>
        <dbReference type="SMART" id="SM00645"/>
    </source>
</evidence>
<dbReference type="SUPFAM" id="SSF54001">
    <property type="entry name" value="Cysteine proteinases"/>
    <property type="match status" value="1"/>
</dbReference>
<dbReference type="SMART" id="SM00645">
    <property type="entry name" value="Pept_C1"/>
    <property type="match status" value="1"/>
</dbReference>
<dbReference type="InterPro" id="IPR025660">
    <property type="entry name" value="Pept_his_AS"/>
</dbReference>
<dbReference type="PROSITE" id="PS00639">
    <property type="entry name" value="THIOL_PROTEASE_HIS"/>
    <property type="match status" value="1"/>
</dbReference>
<reference evidence="3 5" key="1">
    <citation type="journal article" date="2012" name="Nature">
        <title>Algal genomes reveal evolutionary mosaicism and the fate of nucleomorphs.</title>
        <authorList>
            <consortium name="DOE Joint Genome Institute"/>
            <person name="Curtis B.A."/>
            <person name="Tanifuji G."/>
            <person name="Burki F."/>
            <person name="Gruber A."/>
            <person name="Irimia M."/>
            <person name="Maruyama S."/>
            <person name="Arias M.C."/>
            <person name="Ball S.G."/>
            <person name="Gile G.H."/>
            <person name="Hirakawa Y."/>
            <person name="Hopkins J.F."/>
            <person name="Kuo A."/>
            <person name="Rensing S.A."/>
            <person name="Schmutz J."/>
            <person name="Symeonidi A."/>
            <person name="Elias M."/>
            <person name="Eveleigh R.J."/>
            <person name="Herman E.K."/>
            <person name="Klute M.J."/>
            <person name="Nakayama T."/>
            <person name="Obornik M."/>
            <person name="Reyes-Prieto A."/>
            <person name="Armbrust E.V."/>
            <person name="Aves S.J."/>
            <person name="Beiko R.G."/>
            <person name="Coutinho P."/>
            <person name="Dacks J.B."/>
            <person name="Durnford D.G."/>
            <person name="Fast N.M."/>
            <person name="Green B.R."/>
            <person name="Grisdale C.J."/>
            <person name="Hempel F."/>
            <person name="Henrissat B."/>
            <person name="Hoppner M.P."/>
            <person name="Ishida K."/>
            <person name="Kim E."/>
            <person name="Koreny L."/>
            <person name="Kroth P.G."/>
            <person name="Liu Y."/>
            <person name="Malik S.B."/>
            <person name="Maier U.G."/>
            <person name="McRose D."/>
            <person name="Mock T."/>
            <person name="Neilson J.A."/>
            <person name="Onodera N.T."/>
            <person name="Poole A.M."/>
            <person name="Pritham E.J."/>
            <person name="Richards T.A."/>
            <person name="Rocap G."/>
            <person name="Roy S.W."/>
            <person name="Sarai C."/>
            <person name="Schaack S."/>
            <person name="Shirato S."/>
            <person name="Slamovits C.H."/>
            <person name="Spencer D.F."/>
            <person name="Suzuki S."/>
            <person name="Worden A.Z."/>
            <person name="Zauner S."/>
            <person name="Barry K."/>
            <person name="Bell C."/>
            <person name="Bharti A.K."/>
            <person name="Crow J.A."/>
            <person name="Grimwood J."/>
            <person name="Kramer R."/>
            <person name="Lindquist E."/>
            <person name="Lucas S."/>
            <person name="Salamov A."/>
            <person name="McFadden G.I."/>
            <person name="Lane C.E."/>
            <person name="Keeling P.J."/>
            <person name="Gray M.W."/>
            <person name="Grigoriev I.V."/>
            <person name="Archibald J.M."/>
        </authorList>
    </citation>
    <scope>NUCLEOTIDE SEQUENCE</scope>
    <source>
        <strain evidence="3 5">CCMP2712</strain>
    </source>
</reference>
<dbReference type="RefSeq" id="XP_005824194.1">
    <property type="nucleotide sequence ID" value="XM_005824137.1"/>
</dbReference>
<dbReference type="InterPro" id="IPR000169">
    <property type="entry name" value="Pept_cys_AS"/>
</dbReference>
<dbReference type="InterPro" id="IPR000668">
    <property type="entry name" value="Peptidase_C1A_C"/>
</dbReference>
<feature type="domain" description="Peptidase C1A papain C-terminal" evidence="2">
    <location>
        <begin position="2"/>
        <end position="223"/>
    </location>
</feature>
<dbReference type="KEGG" id="gtt:GUITHDRAFT_78289"/>
<dbReference type="PROSITE" id="PS00139">
    <property type="entry name" value="THIOL_PROTEASE_CYS"/>
    <property type="match status" value="1"/>
</dbReference>
<dbReference type="PANTHER" id="PTHR12411">
    <property type="entry name" value="CYSTEINE PROTEASE FAMILY C1-RELATED"/>
    <property type="match status" value="1"/>
</dbReference>
<dbReference type="InterPro" id="IPR038765">
    <property type="entry name" value="Papain-like_cys_pep_sf"/>
</dbReference>
<dbReference type="PaxDb" id="55529-EKX37214"/>
<dbReference type="EMBL" id="JH993062">
    <property type="protein sequence ID" value="EKX37214.1"/>
    <property type="molecule type" value="Genomic_DNA"/>
</dbReference>
<dbReference type="PRINTS" id="PR00705">
    <property type="entry name" value="PAPAIN"/>
</dbReference>
<dbReference type="OrthoDB" id="3789175at2759"/>
<reference evidence="5" key="2">
    <citation type="submission" date="2012-11" db="EMBL/GenBank/DDBJ databases">
        <authorList>
            <person name="Kuo A."/>
            <person name="Curtis B.A."/>
            <person name="Tanifuji G."/>
            <person name="Burki F."/>
            <person name="Gruber A."/>
            <person name="Irimia M."/>
            <person name="Maruyama S."/>
            <person name="Arias M.C."/>
            <person name="Ball S.G."/>
            <person name="Gile G.H."/>
            <person name="Hirakawa Y."/>
            <person name="Hopkins J.F."/>
            <person name="Rensing S.A."/>
            <person name="Schmutz J."/>
            <person name="Symeonidi A."/>
            <person name="Elias M."/>
            <person name="Eveleigh R.J."/>
            <person name="Herman E.K."/>
            <person name="Klute M.J."/>
            <person name="Nakayama T."/>
            <person name="Obornik M."/>
            <person name="Reyes-Prieto A."/>
            <person name="Armbrust E.V."/>
            <person name="Aves S.J."/>
            <person name="Beiko R.G."/>
            <person name="Coutinho P."/>
            <person name="Dacks J.B."/>
            <person name="Durnford D.G."/>
            <person name="Fast N.M."/>
            <person name="Green B.R."/>
            <person name="Grisdale C."/>
            <person name="Hempe F."/>
            <person name="Henrissat B."/>
            <person name="Hoppner M.P."/>
            <person name="Ishida K.-I."/>
            <person name="Kim E."/>
            <person name="Koreny L."/>
            <person name="Kroth P.G."/>
            <person name="Liu Y."/>
            <person name="Malik S.-B."/>
            <person name="Maier U.G."/>
            <person name="McRose D."/>
            <person name="Mock T."/>
            <person name="Neilson J.A."/>
            <person name="Onodera N.T."/>
            <person name="Poole A.M."/>
            <person name="Pritham E.J."/>
            <person name="Richards T.A."/>
            <person name="Rocap G."/>
            <person name="Roy S.W."/>
            <person name="Sarai C."/>
            <person name="Schaack S."/>
            <person name="Shirato S."/>
            <person name="Slamovits C.H."/>
            <person name="Spencer D.F."/>
            <person name="Suzuki S."/>
            <person name="Worden A.Z."/>
            <person name="Zauner S."/>
            <person name="Barry K."/>
            <person name="Bell C."/>
            <person name="Bharti A.K."/>
            <person name="Crow J.A."/>
            <person name="Grimwood J."/>
            <person name="Kramer R."/>
            <person name="Lindquist E."/>
            <person name="Lucas S."/>
            <person name="Salamov A."/>
            <person name="McFadden G.I."/>
            <person name="Lane C.E."/>
            <person name="Keeling P.J."/>
            <person name="Gray M.W."/>
            <person name="Grigoriev I.V."/>
            <person name="Archibald J.M."/>
        </authorList>
    </citation>
    <scope>NUCLEOTIDE SEQUENCE</scope>
    <source>
        <strain evidence="5">CCMP2712</strain>
    </source>
</reference>
<name>L1IMV0_GUITC</name>
<dbReference type="GO" id="GO:0006508">
    <property type="term" value="P:proteolysis"/>
    <property type="evidence" value="ECO:0007669"/>
    <property type="project" value="InterPro"/>
</dbReference>
<dbReference type="GO" id="GO:0008234">
    <property type="term" value="F:cysteine-type peptidase activity"/>
    <property type="evidence" value="ECO:0007669"/>
    <property type="project" value="InterPro"/>
</dbReference>
<dbReference type="OMA" id="HPIRNQG"/>
<dbReference type="Gene3D" id="3.90.70.10">
    <property type="entry name" value="Cysteine proteinases"/>
    <property type="match status" value="1"/>
</dbReference>
<evidence type="ECO:0000256" key="1">
    <source>
        <dbReference type="ARBA" id="ARBA00008455"/>
    </source>
</evidence>
<sequence length="224" mass="23940">MAVDEYDASERFSSCKAFTPKDQKSCGSCYAFAAAAVYSARLCAQTGGQFNIDLSPQQIVSCNSNDGCSGGNAIDTFEQMYTSGRVPGWCMPYLAKDVGGGGPACSDVCSLGPDYSVKASSLGVIQDNVRQIQSEILSNGPVFAAFWVYSDFMAYTGGVYSASKEALAQGKTGGHAVMMVGWGTDKETGQDYWLLQNSWSEKWGDKGRFKIKRGVDECGIESLG</sequence>
<gene>
    <name evidence="3" type="ORF">GUITHDRAFT_78289</name>
</gene>
<dbReference type="GeneID" id="17293953"/>
<evidence type="ECO:0000313" key="3">
    <source>
        <dbReference type="EMBL" id="EKX37214.1"/>
    </source>
</evidence>
<dbReference type="InterPro" id="IPR013128">
    <property type="entry name" value="Peptidase_C1A"/>
</dbReference>
<dbReference type="HOGENOM" id="CLU_012184_3_3_1"/>
<evidence type="ECO:0000313" key="5">
    <source>
        <dbReference type="Proteomes" id="UP000011087"/>
    </source>
</evidence>
<organism evidence="3">
    <name type="scientific">Guillardia theta (strain CCMP2712)</name>
    <name type="common">Cryptophyte</name>
    <dbReference type="NCBI Taxonomy" id="905079"/>
    <lineage>
        <taxon>Eukaryota</taxon>
        <taxon>Cryptophyceae</taxon>
        <taxon>Pyrenomonadales</taxon>
        <taxon>Geminigeraceae</taxon>
        <taxon>Guillardia</taxon>
    </lineage>
</organism>
<dbReference type="Pfam" id="PF00112">
    <property type="entry name" value="Peptidase_C1"/>
    <property type="match status" value="1"/>
</dbReference>
<dbReference type="Proteomes" id="UP000011087">
    <property type="component" value="Unassembled WGS sequence"/>
</dbReference>
<proteinExistence type="inferred from homology"/>
<comment type="similarity">
    <text evidence="1">Belongs to the peptidase C1 family.</text>
</comment>
<dbReference type="eggNOG" id="KOG1543">
    <property type="taxonomic scope" value="Eukaryota"/>
</dbReference>
<dbReference type="EnsemblProtists" id="EKX37214">
    <property type="protein sequence ID" value="EKX37214"/>
    <property type="gene ID" value="GUITHDRAFT_78289"/>
</dbReference>
<evidence type="ECO:0000313" key="4">
    <source>
        <dbReference type="EnsemblProtists" id="EKX37214"/>
    </source>
</evidence>
<keyword evidence="5" id="KW-1185">Reference proteome</keyword>
<dbReference type="AlphaFoldDB" id="L1IMV0"/>